<feature type="transmembrane region" description="Helical" evidence="2">
    <location>
        <begin position="72"/>
        <end position="93"/>
    </location>
</feature>
<feature type="region of interest" description="Disordered" evidence="1">
    <location>
        <begin position="1"/>
        <end position="22"/>
    </location>
</feature>
<name>A0ABX7B5M8_9PROT</name>
<protein>
    <submittedName>
        <fullName evidence="3">Uncharacterized protein</fullName>
    </submittedName>
</protein>
<keyword evidence="4" id="KW-1185">Reference proteome</keyword>
<evidence type="ECO:0000256" key="2">
    <source>
        <dbReference type="SAM" id="Phobius"/>
    </source>
</evidence>
<gene>
    <name evidence="3" type="ORF">IGS68_20620</name>
</gene>
<evidence type="ECO:0000256" key="1">
    <source>
        <dbReference type="SAM" id="MobiDB-lite"/>
    </source>
</evidence>
<keyword evidence="2" id="KW-0472">Membrane</keyword>
<organism evidence="3 4">
    <name type="scientific">Skermanella cutis</name>
    <dbReference type="NCBI Taxonomy" id="2775420"/>
    <lineage>
        <taxon>Bacteria</taxon>
        <taxon>Pseudomonadati</taxon>
        <taxon>Pseudomonadota</taxon>
        <taxon>Alphaproteobacteria</taxon>
        <taxon>Rhodospirillales</taxon>
        <taxon>Azospirillaceae</taxon>
        <taxon>Skermanella</taxon>
    </lineage>
</organism>
<dbReference type="EMBL" id="CP067420">
    <property type="protein sequence ID" value="QQP88425.1"/>
    <property type="molecule type" value="Genomic_DNA"/>
</dbReference>
<feature type="transmembrane region" description="Helical" evidence="2">
    <location>
        <begin position="32"/>
        <end position="52"/>
    </location>
</feature>
<reference evidence="3" key="1">
    <citation type="submission" date="2021-02" db="EMBL/GenBank/DDBJ databases">
        <title>Skermanella TT6 skin isolate.</title>
        <authorList>
            <person name="Lee K."/>
            <person name="Ganzorig M."/>
        </authorList>
    </citation>
    <scope>NUCLEOTIDE SEQUENCE</scope>
    <source>
        <strain evidence="3">TT6</strain>
    </source>
</reference>
<keyword evidence="2" id="KW-0812">Transmembrane</keyword>
<evidence type="ECO:0000313" key="4">
    <source>
        <dbReference type="Proteomes" id="UP000595197"/>
    </source>
</evidence>
<evidence type="ECO:0000313" key="3">
    <source>
        <dbReference type="EMBL" id="QQP88425.1"/>
    </source>
</evidence>
<proteinExistence type="predicted"/>
<dbReference type="Proteomes" id="UP000595197">
    <property type="component" value="Chromosome"/>
</dbReference>
<dbReference type="RefSeq" id="WP_201073311.1">
    <property type="nucleotide sequence ID" value="NZ_CP067420.1"/>
</dbReference>
<keyword evidence="2" id="KW-1133">Transmembrane helix</keyword>
<sequence length="107" mass="10753">MADRVHGMSDPGERRSGPGWPLRHERPILRRLAGAFGAGFAGGAVTATALIAADVGGIGALTLGAGASPGDLTGALLLIWGMAILFGFVGLAISIMSLGDWSDSPPD</sequence>
<accession>A0ABX7B5M8</accession>